<evidence type="ECO:0000313" key="1">
    <source>
        <dbReference type="EMBL" id="SJK83521.1"/>
    </source>
</evidence>
<accession>A0A1W1EME1</accession>
<proteinExistence type="predicted"/>
<dbReference type="AlphaFoldDB" id="A0A1W1EME1"/>
<reference evidence="2" key="1">
    <citation type="submission" date="2017-01" db="EMBL/GenBank/DDBJ databases">
        <authorList>
            <person name="Joensson R."/>
        </authorList>
    </citation>
    <scope>NUCLEOTIDE SEQUENCE [LARGE SCALE GENOMIC DNA]</scope>
</reference>
<gene>
    <name evidence="1" type="ORF">BQ8769_139</name>
</gene>
<dbReference type="EMBL" id="LT719075">
    <property type="protein sequence ID" value="SJK83521.1"/>
    <property type="molecule type" value="Genomic_DNA"/>
</dbReference>
<protein>
    <submittedName>
        <fullName evidence="1">Uncharacterized protein</fullName>
    </submittedName>
</protein>
<name>A0A1W1EME1_ECOLX</name>
<evidence type="ECO:0000313" key="2">
    <source>
        <dbReference type="Proteomes" id="UP000245997"/>
    </source>
</evidence>
<sequence>MPDVKNNITFWKNYKKLSQEDVFSLPQWQTYRPKKIYQ</sequence>
<organism evidence="1 2">
    <name type="scientific">Escherichia coli</name>
    <dbReference type="NCBI Taxonomy" id="562"/>
    <lineage>
        <taxon>Bacteria</taxon>
        <taxon>Pseudomonadati</taxon>
        <taxon>Pseudomonadota</taxon>
        <taxon>Gammaproteobacteria</taxon>
        <taxon>Enterobacterales</taxon>
        <taxon>Enterobacteriaceae</taxon>
        <taxon>Escherichia</taxon>
    </lineage>
</organism>
<dbReference type="Proteomes" id="UP000245997">
    <property type="component" value="Plasmid pAA"/>
</dbReference>